<accession>N4WUI1</accession>
<gene>
    <name evidence="2" type="ORF">J416_08779</name>
</gene>
<evidence type="ECO:0000313" key="3">
    <source>
        <dbReference type="Proteomes" id="UP000012283"/>
    </source>
</evidence>
<keyword evidence="1" id="KW-0472">Membrane</keyword>
<sequence length="373" mass="45006">MNSNKFYVYVKELTYDLQHYRRTPVKTERLSTDEQELVQRIHHLTRKHNQTNITRTNAYLKFYRKHPDIRWAFLAHMVSRNTGWNMTDLKGSLHSRLLSQNEQASYFQFLERGNWLIFQDAYPQLLLYEESIKRRSNFFYLLPYFGVSLFMEVLWNHFYLEKIEPFITTGLIINEQCYIEKRVIQHRNYQQSLLETLDFRLQDLLHLNQMIFPLHKCQSISMVGQNVHHFASLHQRILLGKRLLALLFSQNYSRFIHDWAFAHPHTGSRHDFWPELFSTTVEVNQNQSFQRKLKRGKIIQQAPRLYSPTLSKAWDKVKAKPAEQGDWFTDTNIIHYLKPYKKKIKNNIQKQYCKSLNRLERAVVLKEKFMEDN</sequence>
<dbReference type="Proteomes" id="UP000012283">
    <property type="component" value="Unassembled WGS sequence"/>
</dbReference>
<dbReference type="InterPro" id="IPR019658">
    <property type="entry name" value="DUF2515"/>
</dbReference>
<feature type="transmembrane region" description="Helical" evidence="1">
    <location>
        <begin position="138"/>
        <end position="158"/>
    </location>
</feature>
<proteinExistence type="predicted"/>
<dbReference type="OrthoDB" id="2690514at2"/>
<reference evidence="2 3" key="1">
    <citation type="submission" date="2013-03" db="EMBL/GenBank/DDBJ databases">
        <title>Draft genome sequence of Gracibacillus halophilus YIM-C55.5, a moderately halophilic and thermophilic organism from the Xiaochaidamu salt lake.</title>
        <authorList>
            <person name="Sugumar T."/>
            <person name="Polireddy D.R."/>
            <person name="Antony A."/>
            <person name="Madhava Y.R."/>
            <person name="Sivakumar N."/>
        </authorList>
    </citation>
    <scope>NUCLEOTIDE SEQUENCE [LARGE SCALE GENOMIC DNA]</scope>
    <source>
        <strain evidence="2 3">YIM-C55.5</strain>
    </source>
</reference>
<keyword evidence="3" id="KW-1185">Reference proteome</keyword>
<dbReference type="STRING" id="1308866.J416_08779"/>
<name>N4WUI1_9BACI</name>
<keyword evidence="1" id="KW-1133">Transmembrane helix</keyword>
<dbReference type="AlphaFoldDB" id="N4WUI1"/>
<dbReference type="PATRIC" id="fig|1308866.3.peg.1777"/>
<protein>
    <recommendedName>
        <fullName evidence="4">DUF2515 domain-containing protein</fullName>
    </recommendedName>
</protein>
<dbReference type="EMBL" id="APML01000030">
    <property type="protein sequence ID" value="ENH96781.1"/>
    <property type="molecule type" value="Genomic_DNA"/>
</dbReference>
<evidence type="ECO:0000256" key="1">
    <source>
        <dbReference type="SAM" id="Phobius"/>
    </source>
</evidence>
<organism evidence="2 3">
    <name type="scientific">Gracilibacillus halophilus YIM-C55.5</name>
    <dbReference type="NCBI Taxonomy" id="1308866"/>
    <lineage>
        <taxon>Bacteria</taxon>
        <taxon>Bacillati</taxon>
        <taxon>Bacillota</taxon>
        <taxon>Bacilli</taxon>
        <taxon>Bacillales</taxon>
        <taxon>Bacillaceae</taxon>
        <taxon>Gracilibacillus</taxon>
    </lineage>
</organism>
<dbReference type="RefSeq" id="WP_003468498.1">
    <property type="nucleotide sequence ID" value="NZ_APML01000030.1"/>
</dbReference>
<dbReference type="Pfam" id="PF10720">
    <property type="entry name" value="DUF2515"/>
    <property type="match status" value="1"/>
</dbReference>
<dbReference type="eggNOG" id="ENOG502Z80Z">
    <property type="taxonomic scope" value="Bacteria"/>
</dbReference>
<comment type="caution">
    <text evidence="2">The sequence shown here is derived from an EMBL/GenBank/DDBJ whole genome shotgun (WGS) entry which is preliminary data.</text>
</comment>
<evidence type="ECO:0000313" key="2">
    <source>
        <dbReference type="EMBL" id="ENH96781.1"/>
    </source>
</evidence>
<keyword evidence="1" id="KW-0812">Transmembrane</keyword>
<evidence type="ECO:0008006" key="4">
    <source>
        <dbReference type="Google" id="ProtNLM"/>
    </source>
</evidence>